<dbReference type="AlphaFoldDB" id="A0A450RY35"/>
<proteinExistence type="predicted"/>
<sequence length="55" mass="6382">MSTLFKKGDVHERLSAVGRNQRQDPRTHEERCCGSKNVHEPNGRARLLPSRWKIV</sequence>
<feature type="compositionally biased region" description="Basic and acidic residues" evidence="1">
    <location>
        <begin position="1"/>
        <end position="14"/>
    </location>
</feature>
<reference evidence="2" key="1">
    <citation type="submission" date="2019-02" db="EMBL/GenBank/DDBJ databases">
        <authorList>
            <person name="Gruber-Vodicka R. H."/>
            <person name="Seah K. B. B."/>
        </authorList>
    </citation>
    <scope>NUCLEOTIDE SEQUENCE</scope>
    <source>
        <strain evidence="2">BECK_BZ165</strain>
    </source>
</reference>
<accession>A0A450RY35</accession>
<protein>
    <submittedName>
        <fullName evidence="2">Uncharacterized protein</fullName>
    </submittedName>
</protein>
<feature type="region of interest" description="Disordered" evidence="1">
    <location>
        <begin position="1"/>
        <end position="55"/>
    </location>
</feature>
<dbReference type="EMBL" id="CAADFA010000008">
    <property type="protein sequence ID" value="VFJ44040.1"/>
    <property type="molecule type" value="Genomic_DNA"/>
</dbReference>
<feature type="compositionally biased region" description="Basic and acidic residues" evidence="1">
    <location>
        <begin position="21"/>
        <end position="43"/>
    </location>
</feature>
<organism evidence="2">
    <name type="scientific">Candidatus Kentrum sp. FM</name>
    <dbReference type="NCBI Taxonomy" id="2126340"/>
    <lineage>
        <taxon>Bacteria</taxon>
        <taxon>Pseudomonadati</taxon>
        <taxon>Pseudomonadota</taxon>
        <taxon>Gammaproteobacteria</taxon>
        <taxon>Candidatus Kentrum</taxon>
    </lineage>
</organism>
<gene>
    <name evidence="2" type="ORF">BECKFM1743C_GA0114222_100085</name>
</gene>
<evidence type="ECO:0000256" key="1">
    <source>
        <dbReference type="SAM" id="MobiDB-lite"/>
    </source>
</evidence>
<name>A0A450RY35_9GAMM</name>
<evidence type="ECO:0000313" key="2">
    <source>
        <dbReference type="EMBL" id="VFJ44040.1"/>
    </source>
</evidence>